<dbReference type="GO" id="GO:0005829">
    <property type="term" value="C:cytosol"/>
    <property type="evidence" value="ECO:0007669"/>
    <property type="project" value="TreeGrafter"/>
</dbReference>
<evidence type="ECO:0000313" key="5">
    <source>
        <dbReference type="WBParaSite" id="ACRNAN_scaffold8997.g7606.t1"/>
    </source>
</evidence>
<proteinExistence type="predicted"/>
<evidence type="ECO:0000256" key="2">
    <source>
        <dbReference type="ARBA" id="ARBA00023043"/>
    </source>
</evidence>
<dbReference type="PANTHER" id="PTHR46680:SF3">
    <property type="entry name" value="NF-KAPPA-B INHIBITOR CACTUS"/>
    <property type="match status" value="1"/>
</dbReference>
<dbReference type="InterPro" id="IPR036770">
    <property type="entry name" value="Ankyrin_rpt-contain_sf"/>
</dbReference>
<name>A0A914ENI6_9BILA</name>
<dbReference type="InterPro" id="IPR002110">
    <property type="entry name" value="Ankyrin_rpt"/>
</dbReference>
<keyword evidence="4" id="KW-1185">Reference proteome</keyword>
<accession>A0A914ENI6</accession>
<keyword evidence="1" id="KW-0677">Repeat</keyword>
<dbReference type="Pfam" id="PF12796">
    <property type="entry name" value="Ank_2"/>
    <property type="match status" value="2"/>
</dbReference>
<dbReference type="WBParaSite" id="ACRNAN_scaffold8997.g7606.t1">
    <property type="protein sequence ID" value="ACRNAN_scaffold8997.g7606.t1"/>
    <property type="gene ID" value="ACRNAN_scaffold8997.g7606"/>
</dbReference>
<dbReference type="Gene3D" id="1.25.40.20">
    <property type="entry name" value="Ankyrin repeat-containing domain"/>
    <property type="match status" value="3"/>
</dbReference>
<reference evidence="5" key="1">
    <citation type="submission" date="2022-11" db="UniProtKB">
        <authorList>
            <consortium name="WormBaseParasite"/>
        </authorList>
    </citation>
    <scope>IDENTIFICATION</scope>
</reference>
<sequence>MTLLHLAAEEDTVKIIKFFLNSLKGHEKILKSLVEATTNYYHKNYYYMNLTTALHLAAAGGYLDVVQCLVEHGADVNVKSNPYQSAFHWDSKWGVVTEKLKRINEMFVKHGKANVEAKDKYGQTVLHSAAQGNLDVVQWLVKHEKANVEATDNDGRNVMHWASCGKTALHWAVCGNLYVVKWLVEHGKADVEVKDDDGQTVLHLAAQGNKWDVVQWLVKYGKANVEAKDHWGRTVLYWAAQSNLNVFQWLVKHGADVNTKDVDDPLGLLSRFRR</sequence>
<evidence type="ECO:0000256" key="3">
    <source>
        <dbReference type="PROSITE-ProRule" id="PRU00023"/>
    </source>
</evidence>
<dbReference type="PRINTS" id="PR01415">
    <property type="entry name" value="ANKYRIN"/>
</dbReference>
<protein>
    <submittedName>
        <fullName evidence="5">Uncharacterized protein</fullName>
    </submittedName>
</protein>
<dbReference type="InterPro" id="IPR051070">
    <property type="entry name" value="NF-kappa-B_inhibitor"/>
</dbReference>
<dbReference type="Pfam" id="PF00023">
    <property type="entry name" value="Ank"/>
    <property type="match status" value="1"/>
</dbReference>
<evidence type="ECO:0000313" key="4">
    <source>
        <dbReference type="Proteomes" id="UP000887540"/>
    </source>
</evidence>
<dbReference type="GO" id="GO:0071356">
    <property type="term" value="P:cellular response to tumor necrosis factor"/>
    <property type="evidence" value="ECO:0007669"/>
    <property type="project" value="TreeGrafter"/>
</dbReference>
<evidence type="ECO:0000256" key="1">
    <source>
        <dbReference type="ARBA" id="ARBA00022737"/>
    </source>
</evidence>
<feature type="repeat" description="ANK" evidence="3">
    <location>
        <begin position="49"/>
        <end position="81"/>
    </location>
</feature>
<dbReference type="Proteomes" id="UP000887540">
    <property type="component" value="Unplaced"/>
</dbReference>
<feature type="repeat" description="ANK" evidence="3">
    <location>
        <begin position="197"/>
        <end position="221"/>
    </location>
</feature>
<organism evidence="4 5">
    <name type="scientific">Acrobeloides nanus</name>
    <dbReference type="NCBI Taxonomy" id="290746"/>
    <lineage>
        <taxon>Eukaryota</taxon>
        <taxon>Metazoa</taxon>
        <taxon>Ecdysozoa</taxon>
        <taxon>Nematoda</taxon>
        <taxon>Chromadorea</taxon>
        <taxon>Rhabditida</taxon>
        <taxon>Tylenchina</taxon>
        <taxon>Cephalobomorpha</taxon>
        <taxon>Cephaloboidea</taxon>
        <taxon>Cephalobidae</taxon>
        <taxon>Acrobeloides</taxon>
    </lineage>
</organism>
<dbReference type="AlphaFoldDB" id="A0A914ENI6"/>
<dbReference type="SMART" id="SM00248">
    <property type="entry name" value="ANK"/>
    <property type="match status" value="6"/>
</dbReference>
<keyword evidence="2 3" id="KW-0040">ANK repeat</keyword>
<dbReference type="PANTHER" id="PTHR46680">
    <property type="entry name" value="NF-KAPPA-B INHIBITOR ALPHA"/>
    <property type="match status" value="1"/>
</dbReference>
<dbReference type="PROSITE" id="PS50297">
    <property type="entry name" value="ANK_REP_REGION"/>
    <property type="match status" value="2"/>
</dbReference>
<dbReference type="SUPFAM" id="SSF48403">
    <property type="entry name" value="Ankyrin repeat"/>
    <property type="match status" value="1"/>
</dbReference>
<dbReference type="GO" id="GO:0051059">
    <property type="term" value="F:NF-kappaB binding"/>
    <property type="evidence" value="ECO:0007669"/>
    <property type="project" value="TreeGrafter"/>
</dbReference>
<dbReference type="PROSITE" id="PS50088">
    <property type="entry name" value="ANK_REPEAT"/>
    <property type="match status" value="2"/>
</dbReference>